<dbReference type="GO" id="GO:0042796">
    <property type="term" value="P:snRNA transcription by RNA polymerase III"/>
    <property type="evidence" value="ECO:0007669"/>
    <property type="project" value="TreeGrafter"/>
</dbReference>
<evidence type="ECO:0000256" key="3">
    <source>
        <dbReference type="ARBA" id="ARBA00023125"/>
    </source>
</evidence>
<dbReference type="SMART" id="SM00717">
    <property type="entry name" value="SANT"/>
    <property type="match status" value="3"/>
</dbReference>
<evidence type="ECO:0000256" key="4">
    <source>
        <dbReference type="ARBA" id="ARBA00023163"/>
    </source>
</evidence>
<keyword evidence="5" id="KW-0539">Nucleus</keyword>
<evidence type="ECO:0000313" key="9">
    <source>
        <dbReference type="EMBL" id="KOB78595.1"/>
    </source>
</evidence>
<feature type="domain" description="Myb-like" evidence="7">
    <location>
        <begin position="281"/>
        <end position="328"/>
    </location>
</feature>
<sequence>MASSQSLQLQNDAEKESRNKIGTVVEAYDAVIQANNVLEQKYRAEEAVLLKRLHEVQAELREYKQKREVKIEPEKQDFFRYYSVGKPYFKDKNLNHPPDNEDTKIMKQYHMYDFSNVMTVSGWTVGDKTRLLTVLLDLSKDIVRKKIQRELTKLERLIVKSKAETCKIASLKRELFYLKNRTLEDLDLETEQEFDWEEVAFKLNRRHSSREYKAIWDLFFHPKVNKSAWSHEEHQELQRLAAENKMQDWESIAKALNTGRTGYQCFVYFRTNVSHAACGRKWTQAEMNYLQRVIDLYKEENYIPWGKVAASIENRTKIQCYNKYMRMIEGRKGRFLMEEDAVILNFVNVYGTDFRKMSSFLVGRSAVQLRVRYNLLQKLHVSATWSVHDDKKLLQIMANQDSRTNFSTATKHFPGKDRQNIRSRAPARRAAPGARRTHLQPREGHRGSAP</sequence>
<dbReference type="AlphaFoldDB" id="A0A0L7LT06"/>
<evidence type="ECO:0000256" key="6">
    <source>
        <dbReference type="SAM" id="MobiDB-lite"/>
    </source>
</evidence>
<dbReference type="EMBL" id="JTDY01000148">
    <property type="protein sequence ID" value="KOB78595.1"/>
    <property type="molecule type" value="Genomic_DNA"/>
</dbReference>
<feature type="region of interest" description="Disordered" evidence="6">
    <location>
        <begin position="405"/>
        <end position="450"/>
    </location>
</feature>
<dbReference type="CDD" id="cd00167">
    <property type="entry name" value="SANT"/>
    <property type="match status" value="3"/>
</dbReference>
<evidence type="ECO:0000313" key="10">
    <source>
        <dbReference type="Proteomes" id="UP000037510"/>
    </source>
</evidence>
<dbReference type="PROSITE" id="PS51294">
    <property type="entry name" value="HTH_MYB"/>
    <property type="match status" value="1"/>
</dbReference>
<protein>
    <submittedName>
        <fullName evidence="9">snRNA-activating protein complex subunit 4</fullName>
    </submittedName>
</protein>
<keyword evidence="10" id="KW-1185">Reference proteome</keyword>
<dbReference type="GO" id="GO:0005634">
    <property type="term" value="C:nucleus"/>
    <property type="evidence" value="ECO:0007669"/>
    <property type="project" value="UniProtKB-SubCell"/>
</dbReference>
<feature type="domain" description="Myb-like" evidence="7">
    <location>
        <begin position="221"/>
        <end position="273"/>
    </location>
</feature>
<reference evidence="9 10" key="1">
    <citation type="journal article" date="2015" name="Genome Biol. Evol.">
        <title>The genome of winter moth (Operophtera brumata) provides a genomic perspective on sexual dimorphism and phenology.</title>
        <authorList>
            <person name="Derks M.F."/>
            <person name="Smit S."/>
            <person name="Salis L."/>
            <person name="Schijlen E."/>
            <person name="Bossers A."/>
            <person name="Mateman C."/>
            <person name="Pijl A.S."/>
            <person name="de Ridder D."/>
            <person name="Groenen M.A."/>
            <person name="Visser M.E."/>
            <person name="Megens H.J."/>
        </authorList>
    </citation>
    <scope>NUCLEOTIDE SEQUENCE [LARGE SCALE GENOMIC DNA]</scope>
    <source>
        <strain evidence="9">WM2013NL</strain>
        <tissue evidence="9">Head and thorax</tissue>
    </source>
</reference>
<dbReference type="InterPro" id="IPR051575">
    <property type="entry name" value="Myb-like_DNA-bd"/>
</dbReference>
<comment type="subcellular location">
    <subcellularLocation>
        <location evidence="1">Nucleus</location>
    </subcellularLocation>
</comment>
<dbReference type="InterPro" id="IPR001005">
    <property type="entry name" value="SANT/Myb"/>
</dbReference>
<keyword evidence="3" id="KW-0238">DNA-binding</keyword>
<accession>A0A0L7LT06</accession>
<dbReference type="PANTHER" id="PTHR46621:SF1">
    <property type="entry name" value="SNRNA-ACTIVATING PROTEIN COMPLEX SUBUNIT 4"/>
    <property type="match status" value="1"/>
</dbReference>
<feature type="domain" description="HTH myb-type" evidence="8">
    <location>
        <begin position="221"/>
        <end position="277"/>
    </location>
</feature>
<proteinExistence type="predicted"/>
<evidence type="ECO:0000256" key="2">
    <source>
        <dbReference type="ARBA" id="ARBA00023015"/>
    </source>
</evidence>
<evidence type="ECO:0000256" key="1">
    <source>
        <dbReference type="ARBA" id="ARBA00004123"/>
    </source>
</evidence>
<dbReference type="GO" id="GO:0000978">
    <property type="term" value="F:RNA polymerase II cis-regulatory region sequence-specific DNA binding"/>
    <property type="evidence" value="ECO:0007669"/>
    <property type="project" value="TreeGrafter"/>
</dbReference>
<dbReference type="Gene3D" id="1.10.10.60">
    <property type="entry name" value="Homeodomain-like"/>
    <property type="match status" value="3"/>
</dbReference>
<name>A0A0L7LT06_OPEBR</name>
<comment type="caution">
    <text evidence="9">The sequence shown here is derived from an EMBL/GenBank/DDBJ whole genome shotgun (WGS) entry which is preliminary data.</text>
</comment>
<dbReference type="InterPro" id="IPR017930">
    <property type="entry name" value="Myb_dom"/>
</dbReference>
<keyword evidence="2" id="KW-0805">Transcription regulation</keyword>
<dbReference type="SUPFAM" id="SSF46689">
    <property type="entry name" value="Homeodomain-like"/>
    <property type="match status" value="2"/>
</dbReference>
<dbReference type="PANTHER" id="PTHR46621">
    <property type="entry name" value="SNRNA-ACTIVATING PROTEIN COMPLEX SUBUNIT 4"/>
    <property type="match status" value="1"/>
</dbReference>
<dbReference type="GO" id="GO:0019185">
    <property type="term" value="C:snRNA-activating protein complex"/>
    <property type="evidence" value="ECO:0007669"/>
    <property type="project" value="TreeGrafter"/>
</dbReference>
<gene>
    <name evidence="9" type="ORF">OBRU01_02112</name>
</gene>
<dbReference type="Pfam" id="PF00249">
    <property type="entry name" value="Myb_DNA-binding"/>
    <property type="match status" value="1"/>
</dbReference>
<dbReference type="GO" id="GO:0001006">
    <property type="term" value="F:RNA polymerase III type 3 promoter sequence-specific DNA binding"/>
    <property type="evidence" value="ECO:0007669"/>
    <property type="project" value="TreeGrafter"/>
</dbReference>
<dbReference type="Proteomes" id="UP000037510">
    <property type="component" value="Unassembled WGS sequence"/>
</dbReference>
<organism evidence="9 10">
    <name type="scientific">Operophtera brumata</name>
    <name type="common">Winter moth</name>
    <name type="synonym">Phalaena brumata</name>
    <dbReference type="NCBI Taxonomy" id="104452"/>
    <lineage>
        <taxon>Eukaryota</taxon>
        <taxon>Metazoa</taxon>
        <taxon>Ecdysozoa</taxon>
        <taxon>Arthropoda</taxon>
        <taxon>Hexapoda</taxon>
        <taxon>Insecta</taxon>
        <taxon>Pterygota</taxon>
        <taxon>Neoptera</taxon>
        <taxon>Endopterygota</taxon>
        <taxon>Lepidoptera</taxon>
        <taxon>Glossata</taxon>
        <taxon>Ditrysia</taxon>
        <taxon>Geometroidea</taxon>
        <taxon>Geometridae</taxon>
        <taxon>Larentiinae</taxon>
        <taxon>Operophtera</taxon>
    </lineage>
</organism>
<dbReference type="STRING" id="104452.A0A0L7LT06"/>
<evidence type="ECO:0000256" key="5">
    <source>
        <dbReference type="ARBA" id="ARBA00023242"/>
    </source>
</evidence>
<dbReference type="PROSITE" id="PS50090">
    <property type="entry name" value="MYB_LIKE"/>
    <property type="match status" value="2"/>
</dbReference>
<feature type="compositionally biased region" description="Basic and acidic residues" evidence="6">
    <location>
        <begin position="440"/>
        <end position="450"/>
    </location>
</feature>
<dbReference type="GO" id="GO:0042795">
    <property type="term" value="P:snRNA transcription by RNA polymerase II"/>
    <property type="evidence" value="ECO:0007669"/>
    <property type="project" value="TreeGrafter"/>
</dbReference>
<evidence type="ECO:0000259" key="8">
    <source>
        <dbReference type="PROSITE" id="PS51294"/>
    </source>
</evidence>
<dbReference type="InterPro" id="IPR009057">
    <property type="entry name" value="Homeodomain-like_sf"/>
</dbReference>
<evidence type="ECO:0000259" key="7">
    <source>
        <dbReference type="PROSITE" id="PS50090"/>
    </source>
</evidence>
<keyword evidence="4" id="KW-0804">Transcription</keyword>